<feature type="repeat" description="WD" evidence="3">
    <location>
        <begin position="1042"/>
        <end position="1083"/>
    </location>
</feature>
<sequence length="1644" mass="180224">MARRVCVAVDDDLTAPEAIALDLRFSSPRFAIISFQICSLDSLQGGVLLRDLLVRRRRASKSHTLTEVDHAKDYAHNGERHNTSTSGDSAEPCHSADEHLSNAQATPPDRDPSEASLPSASSRGPASPLSVSSRAEVPPQTESGEQQDYATRTSQRVWNSAYDSLKNDGNTATLVESYVRTLNKVLGTENDTDNGVAAGLDDPDTRQCVMKKFVEVGQAKIAWSSRLTKGVGNVVEFIQKIKPIVDTAIGNLPQAALPWVGVCVGLQILLNPAKATNSNLAGITHVVSRMEWYCALTVHLLDDDSVKIGDETHMAVLRQLEENVLALYKALLLYQMKSVCCYYRHQGYVFLRALANLDDWDADLKTVNDAEETVRADWEQYNKIRGKNTLSQVLNRAQEMQRLLGDIQQSLQDFVVQQKAIRRDDVEAACRRDLCVVDPQHDMERIQSNKDDLFEDAYRWILHTDEYTAFTNWYADGHECSQHRLLWVKGPAGTGKTMLMIGIIRELSRQSAALAPALSFFFCQGTNTSLNTATAVLRSLICLLLIQQPTLISHLLPKYEQRGAEFFTDQNAFFALSEAFRNMMQDPHLPPVYLAVDALDECETDMPRLIELISTSLTLSDKVKWVVSSRPTVELKTQNTASSLVELDAQRLEEPVKIYISHKLAKLKSRKGYNDATLAQVSDELNQRAENTFLWVALVFKKLESEYGWNAVRIIKQMPPGLSKLYEHMMATLEGTMDQEYCKNVLEAVALAYRPLSIPELQILAGLEPEIDPETVVEECGSFLTMKEGTVYLIHQSAKDFLTNDWIKPAGAAERHTHIAGRSIDAMSSVLQQNMYRLDFCSKPQERTPTQPDRLAPIAYSCVFWVDHLLESGEVSDCRRGFANDHAVFSFFKGKLLYWLESLSLLGAVPEGLRSIQKLLHIAQELLINSEFVKFLEDAERVVRSHRSIIEQAPLQVYGSALVFSPMSSEVRVTQWAKRLSFIAMSADTRQYWGAHQQTLEGHSNWVTAVAFSPDGKTLASASRDRTVRLWDPATGAHQQTLEGHSDWITAVAFSPDSKTLASASDDETVRLWDPATGAHQQTLKGHSNWITAVAFSPDGKTLASASGDRTVRLWDPTTGAHQQTLEGHSDWVTAVAFSPDGKTLASASDDETVRLWDPTTGAPQQTLKGHSSSVTAVVFSPEGKTLASVSYDETVRLWNPATGAPQQTLKGHGNLVTAIAFSPDGKALASASHDETVRLWDPATGAHQQTLEGHGDWVTTVAFSPDSKTLASASHDMTARLWDSATGAHQQTLEGHSNLVTAVAFSADGKTLASASHDETVRLWDPTTGAHQQTLEGHSDRITAVAFSPDGKTLASASYDTTSRLWDPTTGAHQQTLEGHSSSVVAVAFSSDGKALASASDDATVRLWDPTTGAHQQTLKGHSSSVTAVAFSPSGKALASASDDATVRLWDPTTGAHQQTLEGHSSSVMAVAFSSDGKALASASDDATVRLWDPTTGAHQQTLEGHSSSVTAVAFSPDSKTLASASHDATVRLWDPITGAHQQTIEGHSSSATTVAFTPDRRCLTTNFGPLRLSPPSAPPGQHRDSHPTVHPPYVENEWITMHGKKCLWLPRDYRSPEVAVYGNMIVLGRQSGGLTFLEAKFA</sequence>
<feature type="domain" description="NACHT" evidence="5">
    <location>
        <begin position="484"/>
        <end position="631"/>
    </location>
</feature>
<dbReference type="Proteomes" id="UP001287286">
    <property type="component" value="Unassembled WGS sequence"/>
</dbReference>
<evidence type="ECO:0000313" key="6">
    <source>
        <dbReference type="EMBL" id="KAK4087019.1"/>
    </source>
</evidence>
<dbReference type="PROSITE" id="PS50294">
    <property type="entry name" value="WD_REPEATS_REGION"/>
    <property type="match status" value="13"/>
</dbReference>
<feature type="compositionally biased region" description="Basic and acidic residues" evidence="4">
    <location>
        <begin position="64"/>
        <end position="82"/>
    </location>
</feature>
<dbReference type="InterPro" id="IPR007111">
    <property type="entry name" value="NACHT_NTPase"/>
</dbReference>
<dbReference type="Gene3D" id="2.130.10.10">
    <property type="entry name" value="YVTN repeat-like/Quinoprotein amine dehydrogenase"/>
    <property type="match status" value="6"/>
</dbReference>
<evidence type="ECO:0000313" key="7">
    <source>
        <dbReference type="Proteomes" id="UP001287286"/>
    </source>
</evidence>
<evidence type="ECO:0000256" key="1">
    <source>
        <dbReference type="ARBA" id="ARBA00022574"/>
    </source>
</evidence>
<feature type="repeat" description="WD" evidence="3">
    <location>
        <begin position="1126"/>
        <end position="1167"/>
    </location>
</feature>
<feature type="repeat" description="WD" evidence="3">
    <location>
        <begin position="1462"/>
        <end position="1503"/>
    </location>
</feature>
<feature type="repeat" description="WD" evidence="3">
    <location>
        <begin position="1294"/>
        <end position="1335"/>
    </location>
</feature>
<evidence type="ECO:0000256" key="3">
    <source>
        <dbReference type="PROSITE-ProRule" id="PRU00221"/>
    </source>
</evidence>
<dbReference type="EMBL" id="JAWRVI010000035">
    <property type="protein sequence ID" value="KAK4087019.1"/>
    <property type="molecule type" value="Genomic_DNA"/>
</dbReference>
<feature type="repeat" description="WD" evidence="3">
    <location>
        <begin position="1420"/>
        <end position="1461"/>
    </location>
</feature>
<dbReference type="SUPFAM" id="SSF52540">
    <property type="entry name" value="P-loop containing nucleoside triphosphate hydrolases"/>
    <property type="match status" value="1"/>
</dbReference>
<dbReference type="Pfam" id="PF24883">
    <property type="entry name" value="NPHP3_N"/>
    <property type="match status" value="1"/>
</dbReference>
<feature type="repeat" description="WD" evidence="3">
    <location>
        <begin position="1084"/>
        <end position="1125"/>
    </location>
</feature>
<dbReference type="InterPro" id="IPR015943">
    <property type="entry name" value="WD40/YVTN_repeat-like_dom_sf"/>
</dbReference>
<evidence type="ECO:0000256" key="2">
    <source>
        <dbReference type="ARBA" id="ARBA00022737"/>
    </source>
</evidence>
<dbReference type="Gene3D" id="3.40.50.300">
    <property type="entry name" value="P-loop containing nucleotide triphosphate hydrolases"/>
    <property type="match status" value="1"/>
</dbReference>
<gene>
    <name evidence="6" type="ORF">Purlil1_8538</name>
</gene>
<dbReference type="PANTHER" id="PTHR19848:SF8">
    <property type="entry name" value="F-BOX AND WD REPEAT DOMAIN CONTAINING 7"/>
    <property type="match status" value="1"/>
</dbReference>
<dbReference type="Pfam" id="PF17100">
    <property type="entry name" value="NACHT_N"/>
    <property type="match status" value="1"/>
</dbReference>
<evidence type="ECO:0000259" key="5">
    <source>
        <dbReference type="PROSITE" id="PS50837"/>
    </source>
</evidence>
<dbReference type="InterPro" id="IPR036322">
    <property type="entry name" value="WD40_repeat_dom_sf"/>
</dbReference>
<feature type="compositionally biased region" description="Polar residues" evidence="4">
    <location>
        <begin position="140"/>
        <end position="152"/>
    </location>
</feature>
<reference evidence="6 7" key="1">
    <citation type="journal article" date="2024" name="Microbiol. Resour. Announc.">
        <title>Genome annotations for the ascomycete fungi Trichoderma harzianum, Trichoderma aggressivum, and Purpureocillium lilacinum.</title>
        <authorList>
            <person name="Beijen E.P.W."/>
            <person name="Ohm R.A."/>
        </authorList>
    </citation>
    <scope>NUCLEOTIDE SEQUENCE [LARGE SCALE GENOMIC DNA]</scope>
    <source>
        <strain evidence="6 7">CBS 150709</strain>
    </source>
</reference>
<feature type="repeat" description="WD" evidence="3">
    <location>
        <begin position="1168"/>
        <end position="1209"/>
    </location>
</feature>
<dbReference type="InterPro" id="IPR056884">
    <property type="entry name" value="NPHP3-like_N"/>
</dbReference>
<evidence type="ECO:0000256" key="4">
    <source>
        <dbReference type="SAM" id="MobiDB-lite"/>
    </source>
</evidence>
<dbReference type="SUPFAM" id="SSF50978">
    <property type="entry name" value="WD40 repeat-like"/>
    <property type="match status" value="2"/>
</dbReference>
<feature type="region of interest" description="Disordered" evidence="4">
    <location>
        <begin position="61"/>
        <end position="152"/>
    </location>
</feature>
<dbReference type="InterPro" id="IPR001680">
    <property type="entry name" value="WD40_rpt"/>
</dbReference>
<dbReference type="PROSITE" id="PS50082">
    <property type="entry name" value="WD_REPEATS_2"/>
    <property type="match status" value="13"/>
</dbReference>
<keyword evidence="7" id="KW-1185">Reference proteome</keyword>
<protein>
    <recommendedName>
        <fullName evidence="5">NACHT domain-containing protein</fullName>
    </recommendedName>
</protein>
<feature type="repeat" description="WD" evidence="3">
    <location>
        <begin position="1336"/>
        <end position="1377"/>
    </location>
</feature>
<feature type="repeat" description="WD" evidence="3">
    <location>
        <begin position="1000"/>
        <end position="1041"/>
    </location>
</feature>
<dbReference type="InterPro" id="IPR031359">
    <property type="entry name" value="NACHT_N"/>
</dbReference>
<feature type="repeat" description="WD" evidence="3">
    <location>
        <begin position="1504"/>
        <end position="1545"/>
    </location>
</feature>
<organism evidence="6 7">
    <name type="scientific">Purpureocillium lilacinum</name>
    <name type="common">Paecilomyces lilacinus</name>
    <dbReference type="NCBI Taxonomy" id="33203"/>
    <lineage>
        <taxon>Eukaryota</taxon>
        <taxon>Fungi</taxon>
        <taxon>Dikarya</taxon>
        <taxon>Ascomycota</taxon>
        <taxon>Pezizomycotina</taxon>
        <taxon>Sordariomycetes</taxon>
        <taxon>Hypocreomycetidae</taxon>
        <taxon>Hypocreales</taxon>
        <taxon>Ophiocordycipitaceae</taxon>
        <taxon>Purpureocillium</taxon>
    </lineage>
</organism>
<keyword evidence="1 3" id="KW-0853">WD repeat</keyword>
<proteinExistence type="predicted"/>
<dbReference type="PRINTS" id="PR00320">
    <property type="entry name" value="GPROTEINBRPT"/>
</dbReference>
<dbReference type="InterPro" id="IPR027417">
    <property type="entry name" value="P-loop_NTPase"/>
</dbReference>
<dbReference type="Pfam" id="PF00400">
    <property type="entry name" value="WD40"/>
    <property type="match status" value="13"/>
</dbReference>
<comment type="caution">
    <text evidence="6">The sequence shown here is derived from an EMBL/GenBank/DDBJ whole genome shotgun (WGS) entry which is preliminary data.</text>
</comment>
<accession>A0ABR0BSR1</accession>
<dbReference type="PANTHER" id="PTHR19848">
    <property type="entry name" value="WD40 REPEAT PROTEIN"/>
    <property type="match status" value="1"/>
</dbReference>
<name>A0ABR0BSR1_PURLI</name>
<dbReference type="InterPro" id="IPR020472">
    <property type="entry name" value="WD40_PAC1"/>
</dbReference>
<dbReference type="SMART" id="SM00320">
    <property type="entry name" value="WD40"/>
    <property type="match status" value="14"/>
</dbReference>
<feature type="repeat" description="WD" evidence="3">
    <location>
        <begin position="1378"/>
        <end position="1419"/>
    </location>
</feature>
<feature type="repeat" description="WD" evidence="3">
    <location>
        <begin position="1210"/>
        <end position="1251"/>
    </location>
</feature>
<dbReference type="PROSITE" id="PS50837">
    <property type="entry name" value="NACHT"/>
    <property type="match status" value="1"/>
</dbReference>
<feature type="repeat" description="WD" evidence="3">
    <location>
        <begin position="1252"/>
        <end position="1293"/>
    </location>
</feature>
<feature type="compositionally biased region" description="Polar residues" evidence="4">
    <location>
        <begin position="116"/>
        <end position="133"/>
    </location>
</feature>
<dbReference type="CDD" id="cd00200">
    <property type="entry name" value="WD40"/>
    <property type="match status" value="2"/>
</dbReference>
<keyword evidence="2" id="KW-0677">Repeat</keyword>